<dbReference type="AlphaFoldDB" id="A0A100IMT6"/>
<dbReference type="PaxDb" id="5061-CADANGAP00003276"/>
<dbReference type="OMA" id="QVAMMLE"/>
<dbReference type="VEuPathDB" id="FungiDB:ASPNIDRAFT2_1176977"/>
<dbReference type="SUPFAM" id="SSF81901">
    <property type="entry name" value="HCP-like"/>
    <property type="match status" value="1"/>
</dbReference>
<keyword evidence="1" id="KW-0472">Membrane</keyword>
<evidence type="ECO:0000313" key="2">
    <source>
        <dbReference type="EMBL" id="GAQ44072.1"/>
    </source>
</evidence>
<dbReference type="GO" id="GO:0006515">
    <property type="term" value="P:protein quality control for misfolded or incompletely synthesized proteins"/>
    <property type="evidence" value="ECO:0007669"/>
    <property type="project" value="TreeGrafter"/>
</dbReference>
<organism evidence="2 3">
    <name type="scientific">Aspergillus niger</name>
    <dbReference type="NCBI Taxonomy" id="5061"/>
    <lineage>
        <taxon>Eukaryota</taxon>
        <taxon>Fungi</taxon>
        <taxon>Dikarya</taxon>
        <taxon>Ascomycota</taxon>
        <taxon>Pezizomycotina</taxon>
        <taxon>Eurotiomycetes</taxon>
        <taxon>Eurotiomycetidae</taxon>
        <taxon>Eurotiales</taxon>
        <taxon>Aspergillaceae</taxon>
        <taxon>Aspergillus</taxon>
        <taxon>Aspergillus subgen. Circumdati</taxon>
    </lineage>
</organism>
<proteinExistence type="predicted"/>
<sequence length="488" mass="54025">MLGAASRRAVAIPRTLAHRHHQHAFSSSSFSTRTIPSILRSRPTGAAPTSLLRTVQATTIQTRPLSFAQKMKRGYQEASRGIWRNNPILLPLALLSVATATAIFSYIAYKEATEVGPQYHKFPPPVAERLRTAIYYTDVKLNPVKAIDAYSEAIKLAAELQMHPYSDEVMGIRLQVTKCLEMAGLVPAAIQVLEKTRADAYHWVKTNMETEAFKRGESDYFFARGPSTEKGELAAEPMKVDPAIAESYEKMKQAEIYEYEQVEKTLAKVVGMSVKLAELYKSDYVQDDKKAEEALEFAVQLSLGEVQRRHQAKVPIGGGNWLTLTEIGTALSELGQHYASKGKLDLSLPLYLRAFDLINANEGGVPSCKQVTLMYNISGCIGYPALDGVAPSSDPGVSRAEAIEAARKWAQGAIERAEKVEPSEDSAECDHSCASAKVMLGQLAVFHNKPEEALKYYYEAKDLYNRLELSSDAEDVSRLIKDLEKKKK</sequence>
<dbReference type="EMBL" id="BCMY01000011">
    <property type="protein sequence ID" value="GAQ44072.1"/>
    <property type="molecule type" value="Genomic_DNA"/>
</dbReference>
<evidence type="ECO:0000313" key="3">
    <source>
        <dbReference type="Proteomes" id="UP000068243"/>
    </source>
</evidence>
<dbReference type="Gene3D" id="1.25.40.10">
    <property type="entry name" value="Tetratricopeptide repeat domain"/>
    <property type="match status" value="1"/>
</dbReference>
<dbReference type="VEuPathDB" id="FungiDB:M747DRAFT_293800"/>
<dbReference type="Proteomes" id="UP000068243">
    <property type="component" value="Unassembled WGS sequence"/>
</dbReference>
<dbReference type="PANTHER" id="PTHR28142">
    <property type="entry name" value="MITOCHONDRIAL INNER MEMBRANE I-AAA PROTEASE SUPERCOMPLEX SUBUNIT MGR3-RELATED"/>
    <property type="match status" value="1"/>
</dbReference>
<dbReference type="VEuPathDB" id="FungiDB:ATCC64974_84860"/>
<keyword evidence="1" id="KW-0812">Transmembrane</keyword>
<accession>A0A100IMT6</accession>
<dbReference type="GO" id="GO:0051787">
    <property type="term" value="F:misfolded protein binding"/>
    <property type="evidence" value="ECO:0007669"/>
    <property type="project" value="TreeGrafter"/>
</dbReference>
<keyword evidence="1" id="KW-1133">Transmembrane helix</keyword>
<dbReference type="VEuPathDB" id="FungiDB:An03g03500"/>
<gene>
    <name evidence="2" type="ORF">ABL_06733</name>
</gene>
<dbReference type="OrthoDB" id="10050400at2759"/>
<name>A0A100IMT6_ASPNG</name>
<evidence type="ECO:0000256" key="1">
    <source>
        <dbReference type="SAM" id="Phobius"/>
    </source>
</evidence>
<dbReference type="InterPro" id="IPR011990">
    <property type="entry name" value="TPR-like_helical_dom_sf"/>
</dbReference>
<dbReference type="GO" id="GO:0031942">
    <property type="term" value="C:i-AAA complex"/>
    <property type="evidence" value="ECO:0007669"/>
    <property type="project" value="TreeGrafter"/>
</dbReference>
<comment type="caution">
    <text evidence="2">The sequence shown here is derived from an EMBL/GenBank/DDBJ whole genome shotgun (WGS) entry which is preliminary data.</text>
</comment>
<protein>
    <submittedName>
        <fullName evidence="2">TPR domain protein</fullName>
    </submittedName>
</protein>
<dbReference type="PANTHER" id="PTHR28142:SF1">
    <property type="entry name" value="MITOCHONDRIAL INNER MEMBRANE I-AAA PROTEASE SUPERCOMPLEX SUBUNIT MGR3-RELATED"/>
    <property type="match status" value="1"/>
</dbReference>
<feature type="transmembrane region" description="Helical" evidence="1">
    <location>
        <begin position="88"/>
        <end position="109"/>
    </location>
</feature>
<reference evidence="3" key="1">
    <citation type="journal article" date="2016" name="Genome Announc.">
        <title>Draft genome sequence of Aspergillus niger strain An76.</title>
        <authorList>
            <person name="Gong W."/>
            <person name="Cheng Z."/>
            <person name="Zhang H."/>
            <person name="Liu L."/>
            <person name="Gao P."/>
            <person name="Wang L."/>
        </authorList>
    </citation>
    <scope>NUCLEOTIDE SEQUENCE [LARGE SCALE GENOMIC DNA]</scope>
    <source>
        <strain evidence="3">An76</strain>
    </source>
</reference>
<dbReference type="InterPro" id="IPR040201">
    <property type="entry name" value="Mrg3-like"/>
</dbReference>